<comment type="caution">
    <text evidence="2">The sequence shown here is derived from an EMBL/GenBank/DDBJ whole genome shotgun (WGS) entry which is preliminary data.</text>
</comment>
<feature type="compositionally biased region" description="Polar residues" evidence="1">
    <location>
        <begin position="51"/>
        <end position="60"/>
    </location>
</feature>
<gene>
    <name evidence="2" type="ORF">AALO_G00196310</name>
</gene>
<evidence type="ECO:0000313" key="2">
    <source>
        <dbReference type="EMBL" id="KAG5268924.1"/>
    </source>
</evidence>
<evidence type="ECO:0000313" key="3">
    <source>
        <dbReference type="Proteomes" id="UP000823561"/>
    </source>
</evidence>
<dbReference type="Proteomes" id="UP000823561">
    <property type="component" value="Chromosome 15"/>
</dbReference>
<reference evidence="2" key="1">
    <citation type="submission" date="2020-10" db="EMBL/GenBank/DDBJ databases">
        <title>Chromosome-scale genome assembly of the Allis shad, Alosa alosa.</title>
        <authorList>
            <person name="Margot Z."/>
            <person name="Christophe K."/>
            <person name="Cabau C."/>
            <person name="Louis A."/>
            <person name="Berthelot C."/>
            <person name="Parey E."/>
            <person name="Roest Crollius H."/>
            <person name="Montfort J."/>
            <person name="Robinson-Rechavi M."/>
            <person name="Bucao C."/>
            <person name="Bouchez O."/>
            <person name="Gislard M."/>
            <person name="Lluch J."/>
            <person name="Milhes M."/>
            <person name="Lampietro C."/>
            <person name="Lopez Roques C."/>
            <person name="Donnadieu C."/>
            <person name="Braasch I."/>
            <person name="Desvignes T."/>
            <person name="Postlethwait J."/>
            <person name="Bobe J."/>
            <person name="Guiguen Y."/>
        </authorList>
    </citation>
    <scope>NUCLEOTIDE SEQUENCE</scope>
    <source>
        <strain evidence="2">M-15738</strain>
        <tissue evidence="2">Blood</tissue>
    </source>
</reference>
<feature type="region of interest" description="Disordered" evidence="1">
    <location>
        <begin position="1"/>
        <end position="35"/>
    </location>
</feature>
<organism evidence="2 3">
    <name type="scientific">Alosa alosa</name>
    <name type="common">allis shad</name>
    <dbReference type="NCBI Taxonomy" id="278164"/>
    <lineage>
        <taxon>Eukaryota</taxon>
        <taxon>Metazoa</taxon>
        <taxon>Chordata</taxon>
        <taxon>Craniata</taxon>
        <taxon>Vertebrata</taxon>
        <taxon>Euteleostomi</taxon>
        <taxon>Actinopterygii</taxon>
        <taxon>Neopterygii</taxon>
        <taxon>Teleostei</taxon>
        <taxon>Clupei</taxon>
        <taxon>Clupeiformes</taxon>
        <taxon>Clupeoidei</taxon>
        <taxon>Clupeidae</taxon>
        <taxon>Alosa</taxon>
    </lineage>
</organism>
<protein>
    <submittedName>
        <fullName evidence="2">Uncharacterized protein</fullName>
    </submittedName>
</protein>
<evidence type="ECO:0000256" key="1">
    <source>
        <dbReference type="SAM" id="MobiDB-lite"/>
    </source>
</evidence>
<dbReference type="EMBL" id="JADWDJ010000015">
    <property type="protein sequence ID" value="KAG5268924.1"/>
    <property type="molecule type" value="Genomic_DNA"/>
</dbReference>
<sequence>MGQDSPPQLPAPAFNMRRVSQGTAVPPQLPPPALNVQRTEELCAVRKNMVTRSARTWGSPSTQLGVSTGGGSGNEQGRSGNRDGQELSRSAGQGAGRPIEGL</sequence>
<accession>A0AAV6G1C5</accession>
<name>A0AAV6G1C5_9TELE</name>
<proteinExistence type="predicted"/>
<keyword evidence="3" id="KW-1185">Reference proteome</keyword>
<dbReference type="AlphaFoldDB" id="A0AAV6G1C5"/>
<feature type="region of interest" description="Disordered" evidence="1">
    <location>
        <begin position="51"/>
        <end position="102"/>
    </location>
</feature>